<dbReference type="InterPro" id="IPR050789">
    <property type="entry name" value="Diverse_Enzym_Activities"/>
</dbReference>
<reference evidence="2" key="1">
    <citation type="submission" date="2022-02" db="EMBL/GenBank/DDBJ databases">
        <title>Qipengyuania spongiae sp. nov., isolated from marine sponge.</title>
        <authorList>
            <person name="Li Z."/>
            <person name="Zhang M."/>
        </authorList>
    </citation>
    <scope>NUCLEOTIDE SEQUENCE</scope>
    <source>
        <strain evidence="2">PHS-Z21</strain>
    </source>
</reference>
<dbReference type="EMBL" id="CP092471">
    <property type="protein sequence ID" value="UVI38110.1"/>
    <property type="molecule type" value="Genomic_DNA"/>
</dbReference>
<organism evidence="2 3">
    <name type="scientific">Qipengyuania spongiae</name>
    <dbReference type="NCBI Taxonomy" id="2909673"/>
    <lineage>
        <taxon>Bacteria</taxon>
        <taxon>Pseudomonadati</taxon>
        <taxon>Pseudomonadota</taxon>
        <taxon>Alphaproteobacteria</taxon>
        <taxon>Sphingomonadales</taxon>
        <taxon>Erythrobacteraceae</taxon>
        <taxon>Qipengyuania</taxon>
    </lineage>
</organism>
<dbReference type="PANTHER" id="PTHR43283">
    <property type="entry name" value="BETA-LACTAMASE-RELATED"/>
    <property type="match status" value="1"/>
</dbReference>
<evidence type="ECO:0000259" key="1">
    <source>
        <dbReference type="Pfam" id="PF00144"/>
    </source>
</evidence>
<dbReference type="InterPro" id="IPR012338">
    <property type="entry name" value="Beta-lactam/transpept-like"/>
</dbReference>
<evidence type="ECO:0000313" key="3">
    <source>
        <dbReference type="Proteomes" id="UP001065265"/>
    </source>
</evidence>
<feature type="domain" description="Beta-lactamase-related" evidence="1">
    <location>
        <begin position="90"/>
        <end position="423"/>
    </location>
</feature>
<name>A0ABY5SUV6_9SPHN</name>
<proteinExistence type="predicted"/>
<dbReference type="InterPro" id="IPR006311">
    <property type="entry name" value="TAT_signal"/>
</dbReference>
<dbReference type="Pfam" id="PF00144">
    <property type="entry name" value="Beta-lactamase"/>
    <property type="match status" value="1"/>
</dbReference>
<sequence length="445" mass="46866">MAYREFEEINLSRRSLLRGSAVLGAGAAIAGLPTGSGLLARTSAQARNLRAQFPTVAGLVDRYVDARKVANMVAIMGWGQDAPATIAKGNLAIGQNQPAGIDSLYRIYSMSKPITGMATMILIDEGKLGLDQPLAEILPAYANMQVQKTYDGSITDVVAAERPITIRHLLTHTAGIGYNIVQKGPIKDAYNQRGIIGGQVSKLPIAQALLGDYDAAPSLAAFADRLAELPLVYQPGTKWSYSNSIDLLGRVIEVASGESFASFLQTRIFEPTGMTSTWFRVPASEVGRLTTNYGVMNGTLIPLDPARMSIFLDQPPFPAGGGGLVSSPRDYDRFLRMLLGYGAIDGKRAMSERAVRLGTSDILPEGVSTAGTYAAGSGYGAGGRVSDGSYGWAGAAGTVGAVNFKAGLRAGLFTQYMPSEAYPAQSEFTAAVLADVGSMAMNKAG</sequence>
<dbReference type="Proteomes" id="UP001065265">
    <property type="component" value="Chromosome"/>
</dbReference>
<protein>
    <submittedName>
        <fullName evidence="2">Beta-lactamase family protein</fullName>
    </submittedName>
</protein>
<gene>
    <name evidence="2" type="ORF">L1F33_07435</name>
</gene>
<evidence type="ECO:0000313" key="2">
    <source>
        <dbReference type="EMBL" id="UVI38110.1"/>
    </source>
</evidence>
<dbReference type="PROSITE" id="PS51318">
    <property type="entry name" value="TAT"/>
    <property type="match status" value="1"/>
</dbReference>
<dbReference type="PANTHER" id="PTHR43283:SF3">
    <property type="entry name" value="BETA-LACTAMASE FAMILY PROTEIN (AFU_ORTHOLOGUE AFUA_5G07500)"/>
    <property type="match status" value="1"/>
</dbReference>
<accession>A0ABY5SUV6</accession>
<dbReference type="SUPFAM" id="SSF56601">
    <property type="entry name" value="beta-lactamase/transpeptidase-like"/>
    <property type="match status" value="1"/>
</dbReference>
<dbReference type="InterPro" id="IPR001466">
    <property type="entry name" value="Beta-lactam-related"/>
</dbReference>
<keyword evidence="3" id="KW-1185">Reference proteome</keyword>
<dbReference type="RefSeq" id="WP_265557308.1">
    <property type="nucleotide sequence ID" value="NZ_CP092471.1"/>
</dbReference>
<dbReference type="Gene3D" id="3.40.710.10">
    <property type="entry name" value="DD-peptidase/beta-lactamase superfamily"/>
    <property type="match status" value="1"/>
</dbReference>